<keyword evidence="3" id="KW-0288">FMN</keyword>
<dbReference type="InterPro" id="IPR004136">
    <property type="entry name" value="NMO"/>
</dbReference>
<sequence length="311" mass="32518">MAIPRPWRDRLAIPAFAAPMTAVSGPDLVVAACQVGVIGAFPTHNAPSTEALDDWLDKVSRQLTPTCAPVAANLVVHRSNRRLTADLECLQRHGVELVITSVGTPDRVVGPLHDAGAQVYADVASMSHARRALAAGVDGLVLLTAGAGGQTGWANPFAFVRAVREHYAGPLVLAGGITDGRSILAAEMLGADLVYLGTRFIATPESMADDEYRAALIASSLDDVRLSSRIGGVPASLLASWLDQADRTNRESALPSAGFDQNRLLSNSTAWSAGHSVSGVAAITPVADLVATLVSQYAQARKDLERLVTSG</sequence>
<comment type="caution">
    <text evidence="6">The sequence shown here is derived from an EMBL/GenBank/DDBJ whole genome shotgun (WGS) entry which is preliminary data.</text>
</comment>
<accession>A0A1X1ZM24</accession>
<dbReference type="PANTHER" id="PTHR42747">
    <property type="entry name" value="NITRONATE MONOOXYGENASE-RELATED"/>
    <property type="match status" value="1"/>
</dbReference>
<dbReference type="InterPro" id="IPR013785">
    <property type="entry name" value="Aldolase_TIM"/>
</dbReference>
<dbReference type="GO" id="GO:0051213">
    <property type="term" value="F:dioxygenase activity"/>
    <property type="evidence" value="ECO:0007669"/>
    <property type="project" value="UniProtKB-KW"/>
</dbReference>
<evidence type="ECO:0000313" key="6">
    <source>
        <dbReference type="EMBL" id="ORW24397.1"/>
    </source>
</evidence>
<reference evidence="6 7" key="1">
    <citation type="submission" date="2016-01" db="EMBL/GenBank/DDBJ databases">
        <title>The new phylogeny of the genus Mycobacterium.</title>
        <authorList>
            <person name="Tarcisio F."/>
            <person name="Conor M."/>
            <person name="Antonella G."/>
            <person name="Elisabetta G."/>
            <person name="Giulia F.S."/>
            <person name="Sara T."/>
            <person name="Anna F."/>
            <person name="Clotilde B."/>
            <person name="Roberto B."/>
            <person name="Veronica D.S."/>
            <person name="Fabio R."/>
            <person name="Monica P."/>
            <person name="Olivier J."/>
            <person name="Enrico T."/>
            <person name="Nicola S."/>
        </authorList>
    </citation>
    <scope>NUCLEOTIDE SEQUENCE [LARGE SCALE GENOMIC DNA]</scope>
    <source>
        <strain evidence="6 7">DSM 44572</strain>
    </source>
</reference>
<dbReference type="PANTHER" id="PTHR42747:SF4">
    <property type="entry name" value="BLR1330 PROTEIN"/>
    <property type="match status" value="1"/>
</dbReference>
<evidence type="ECO:0000313" key="7">
    <source>
        <dbReference type="Proteomes" id="UP000193529"/>
    </source>
</evidence>
<dbReference type="Proteomes" id="UP000193529">
    <property type="component" value="Unassembled WGS sequence"/>
</dbReference>
<dbReference type="EMBL" id="LQPJ01000102">
    <property type="protein sequence ID" value="ORW24397.1"/>
    <property type="molecule type" value="Genomic_DNA"/>
</dbReference>
<keyword evidence="5" id="KW-0503">Monooxygenase</keyword>
<dbReference type="SUPFAM" id="SSF51412">
    <property type="entry name" value="Inosine monophosphate dehydrogenase (IMPDH)"/>
    <property type="match status" value="1"/>
</dbReference>
<keyword evidence="6" id="KW-0223">Dioxygenase</keyword>
<keyword evidence="7" id="KW-1185">Reference proteome</keyword>
<name>A0A1X1ZM24_9MYCO</name>
<evidence type="ECO:0000256" key="4">
    <source>
        <dbReference type="ARBA" id="ARBA00023002"/>
    </source>
</evidence>
<dbReference type="Pfam" id="PF03060">
    <property type="entry name" value="NMO"/>
    <property type="match status" value="1"/>
</dbReference>
<dbReference type="STRING" id="153971.AWC19_09825"/>
<protein>
    <submittedName>
        <fullName evidence="6">2-nitropropane dioxygenase</fullName>
    </submittedName>
</protein>
<keyword evidence="4" id="KW-0560">Oxidoreductase</keyword>
<evidence type="ECO:0000256" key="5">
    <source>
        <dbReference type="ARBA" id="ARBA00023033"/>
    </source>
</evidence>
<evidence type="ECO:0000256" key="1">
    <source>
        <dbReference type="ARBA" id="ARBA00009881"/>
    </source>
</evidence>
<evidence type="ECO:0000256" key="3">
    <source>
        <dbReference type="ARBA" id="ARBA00022643"/>
    </source>
</evidence>
<dbReference type="GO" id="GO:0018580">
    <property type="term" value="F:nitronate monooxygenase activity"/>
    <property type="evidence" value="ECO:0007669"/>
    <property type="project" value="InterPro"/>
</dbReference>
<keyword evidence="2" id="KW-0285">Flavoprotein</keyword>
<evidence type="ECO:0000256" key="2">
    <source>
        <dbReference type="ARBA" id="ARBA00022630"/>
    </source>
</evidence>
<gene>
    <name evidence="6" type="ORF">AWC19_09825</name>
</gene>
<dbReference type="AlphaFoldDB" id="A0A1X1ZM24"/>
<dbReference type="CDD" id="cd04730">
    <property type="entry name" value="NPD_like"/>
    <property type="match status" value="1"/>
</dbReference>
<proteinExistence type="inferred from homology"/>
<organism evidence="6 7">
    <name type="scientific">Mycobacterium palustre</name>
    <dbReference type="NCBI Taxonomy" id="153971"/>
    <lineage>
        <taxon>Bacteria</taxon>
        <taxon>Bacillati</taxon>
        <taxon>Actinomycetota</taxon>
        <taxon>Actinomycetes</taxon>
        <taxon>Mycobacteriales</taxon>
        <taxon>Mycobacteriaceae</taxon>
        <taxon>Mycobacterium</taxon>
        <taxon>Mycobacterium simiae complex</taxon>
    </lineage>
</organism>
<comment type="similarity">
    <text evidence="1">Belongs to the nitronate monooxygenase family. NMO class I subfamily.</text>
</comment>
<dbReference type="Gene3D" id="3.20.20.70">
    <property type="entry name" value="Aldolase class I"/>
    <property type="match status" value="1"/>
</dbReference>